<keyword evidence="2" id="KW-1185">Reference proteome</keyword>
<organism evidence="1 2">
    <name type="scientific">Clunio marinus</name>
    <dbReference type="NCBI Taxonomy" id="568069"/>
    <lineage>
        <taxon>Eukaryota</taxon>
        <taxon>Metazoa</taxon>
        <taxon>Ecdysozoa</taxon>
        <taxon>Arthropoda</taxon>
        <taxon>Hexapoda</taxon>
        <taxon>Insecta</taxon>
        <taxon>Pterygota</taxon>
        <taxon>Neoptera</taxon>
        <taxon>Endopterygota</taxon>
        <taxon>Diptera</taxon>
        <taxon>Nematocera</taxon>
        <taxon>Chironomoidea</taxon>
        <taxon>Chironomidae</taxon>
        <taxon>Clunio</taxon>
    </lineage>
</organism>
<protein>
    <submittedName>
        <fullName evidence="1">CLUMA_CG001246, isoform A</fullName>
    </submittedName>
</protein>
<dbReference type="Proteomes" id="UP000183832">
    <property type="component" value="Unassembled WGS sequence"/>
</dbReference>
<accession>A0A1J1HHG3</accession>
<proteinExistence type="predicted"/>
<dbReference type="EMBL" id="CVRI01000004">
    <property type="protein sequence ID" value="CRK87445.1"/>
    <property type="molecule type" value="Genomic_DNA"/>
</dbReference>
<evidence type="ECO:0000313" key="2">
    <source>
        <dbReference type="Proteomes" id="UP000183832"/>
    </source>
</evidence>
<reference evidence="1 2" key="1">
    <citation type="submission" date="2015-04" db="EMBL/GenBank/DDBJ databases">
        <authorList>
            <person name="Syromyatnikov M.Y."/>
            <person name="Popov V.N."/>
        </authorList>
    </citation>
    <scope>NUCLEOTIDE SEQUENCE [LARGE SCALE GENOMIC DNA]</scope>
</reference>
<name>A0A1J1HHG3_9DIPT</name>
<evidence type="ECO:0000313" key="1">
    <source>
        <dbReference type="EMBL" id="CRK87445.1"/>
    </source>
</evidence>
<sequence>MKRRSNCVCVDIVNMEFNFIQMGNEAAYDSVEALILCYKGNISFWKFGTFSVKAYGKHFNG</sequence>
<gene>
    <name evidence="1" type="ORF">CLUMA_CG001246</name>
</gene>
<dbReference type="AlphaFoldDB" id="A0A1J1HHG3"/>